<proteinExistence type="inferred from homology"/>
<evidence type="ECO:0000256" key="1">
    <source>
        <dbReference type="ARBA" id="ARBA00001933"/>
    </source>
</evidence>
<keyword evidence="4 6" id="KW-0663">Pyridoxal phosphate</keyword>
<dbReference type="InterPro" id="IPR015421">
    <property type="entry name" value="PyrdxlP-dep_Trfase_major"/>
</dbReference>
<dbReference type="InterPro" id="IPR015424">
    <property type="entry name" value="PyrdxlP-dep_Trfase"/>
</dbReference>
<dbReference type="CDD" id="cd00614">
    <property type="entry name" value="CGS_like"/>
    <property type="match status" value="1"/>
</dbReference>
<dbReference type="EMBL" id="WEGK01000003">
    <property type="protein sequence ID" value="MQY18925.1"/>
    <property type="molecule type" value="Genomic_DNA"/>
</dbReference>
<comment type="similarity">
    <text evidence="2 7">Belongs to the trans-sulfuration enzymes family.</text>
</comment>
<dbReference type="GO" id="GO:0005737">
    <property type="term" value="C:cytoplasm"/>
    <property type="evidence" value="ECO:0007669"/>
    <property type="project" value="TreeGrafter"/>
</dbReference>
<feature type="modified residue" description="N6-(pyridoxal phosphate)lysine" evidence="6">
    <location>
        <position position="225"/>
    </location>
</feature>
<name>A0A7K0CZN5_9NOCA</name>
<dbReference type="Proteomes" id="UP000438448">
    <property type="component" value="Unassembled WGS sequence"/>
</dbReference>
<comment type="cofactor">
    <cofactor evidence="1 7">
        <name>pyridoxal 5'-phosphate</name>
        <dbReference type="ChEBI" id="CHEBI:597326"/>
    </cofactor>
</comment>
<dbReference type="PROSITE" id="PS00868">
    <property type="entry name" value="CYS_MET_METAB_PP"/>
    <property type="match status" value="1"/>
</dbReference>
<dbReference type="InterPro" id="IPR006235">
    <property type="entry name" value="OAc-hSer/O-AcSer_sulfhydrylase"/>
</dbReference>
<evidence type="ECO:0000256" key="6">
    <source>
        <dbReference type="PIRSR" id="PIRSR001434-2"/>
    </source>
</evidence>
<evidence type="ECO:0000256" key="2">
    <source>
        <dbReference type="ARBA" id="ARBA00009077"/>
    </source>
</evidence>
<dbReference type="FunFam" id="3.40.640.10:FF:000035">
    <property type="entry name" value="O-succinylhomoserine sulfhydrylase"/>
    <property type="match status" value="1"/>
</dbReference>
<dbReference type="Gene3D" id="3.40.640.10">
    <property type="entry name" value="Type I PLP-dependent aspartate aminotransferase-like (Major domain)"/>
    <property type="match status" value="1"/>
</dbReference>
<organism evidence="8 9">
    <name type="scientific">Nocardia macrotermitis</name>
    <dbReference type="NCBI Taxonomy" id="2585198"/>
    <lineage>
        <taxon>Bacteria</taxon>
        <taxon>Bacillati</taxon>
        <taxon>Actinomycetota</taxon>
        <taxon>Actinomycetes</taxon>
        <taxon>Mycobacteriales</taxon>
        <taxon>Nocardiaceae</taxon>
        <taxon>Nocardia</taxon>
    </lineage>
</organism>
<dbReference type="GO" id="GO:0071269">
    <property type="term" value="P:L-homocysteine biosynthetic process"/>
    <property type="evidence" value="ECO:0007669"/>
    <property type="project" value="TreeGrafter"/>
</dbReference>
<evidence type="ECO:0000256" key="4">
    <source>
        <dbReference type="ARBA" id="ARBA00022898"/>
    </source>
</evidence>
<dbReference type="InterPro" id="IPR054542">
    <property type="entry name" value="Cys_met_metab_PP"/>
</dbReference>
<dbReference type="GO" id="GO:0004124">
    <property type="term" value="F:cysteine synthase activity"/>
    <property type="evidence" value="ECO:0007669"/>
    <property type="project" value="TreeGrafter"/>
</dbReference>
<protein>
    <submittedName>
        <fullName evidence="8">L-methionine gamma-lyase</fullName>
        <ecNumber evidence="8">4.4.1.11</ecNumber>
    </submittedName>
</protein>
<dbReference type="SUPFAM" id="SSF53383">
    <property type="entry name" value="PLP-dependent transferases"/>
    <property type="match status" value="1"/>
</dbReference>
<evidence type="ECO:0000313" key="9">
    <source>
        <dbReference type="Proteomes" id="UP000438448"/>
    </source>
</evidence>
<reference evidence="8 9" key="1">
    <citation type="submission" date="2019-10" db="EMBL/GenBank/DDBJ databases">
        <title>Nocardia macrotermitis sp. nov. and Nocardia aurantia sp. nov., isolated from the gut of fungus growing-termite Macrotermes natalensis.</title>
        <authorList>
            <person name="Benndorf R."/>
            <person name="Schwitalla J."/>
            <person name="Martin K."/>
            <person name="De Beer W."/>
            <person name="Kaster A.-K."/>
            <person name="Vollmers J."/>
            <person name="Poulsen M."/>
            <person name="Beemelmanns C."/>
        </authorList>
    </citation>
    <scope>NUCLEOTIDE SEQUENCE [LARGE SCALE GENOMIC DNA]</scope>
    <source>
        <strain evidence="8 9">RB20</strain>
    </source>
</reference>
<dbReference type="InterPro" id="IPR015422">
    <property type="entry name" value="PyrdxlP-dep_Trfase_small"/>
</dbReference>
<dbReference type="NCBIfam" id="TIGR01326">
    <property type="entry name" value="OAH_OAS_sulfhy"/>
    <property type="match status" value="1"/>
</dbReference>
<dbReference type="GO" id="GO:0030170">
    <property type="term" value="F:pyridoxal phosphate binding"/>
    <property type="evidence" value="ECO:0007669"/>
    <property type="project" value="InterPro"/>
</dbReference>
<evidence type="ECO:0000313" key="8">
    <source>
        <dbReference type="EMBL" id="MQY18925.1"/>
    </source>
</evidence>
<dbReference type="EC" id="4.4.1.11" evidence="8"/>
<dbReference type="AlphaFoldDB" id="A0A7K0CZN5"/>
<keyword evidence="3" id="KW-0808">Transferase</keyword>
<dbReference type="InterPro" id="IPR000277">
    <property type="entry name" value="Cys/Met-Metab_PyrdxlP-dep_enz"/>
</dbReference>
<keyword evidence="5" id="KW-0028">Amino-acid biosynthesis</keyword>
<dbReference type="PIRSF" id="PIRSF001434">
    <property type="entry name" value="CGS"/>
    <property type="match status" value="1"/>
</dbReference>
<dbReference type="GO" id="GO:0019346">
    <property type="term" value="P:transsulfuration"/>
    <property type="evidence" value="ECO:0007669"/>
    <property type="project" value="InterPro"/>
</dbReference>
<accession>A0A7K0CZN5</accession>
<dbReference type="OrthoDB" id="9780685at2"/>
<keyword evidence="5" id="KW-0486">Methionine biosynthesis</keyword>
<comment type="caution">
    <text evidence="8">The sequence shown here is derived from an EMBL/GenBank/DDBJ whole genome shotgun (WGS) entry which is preliminary data.</text>
</comment>
<dbReference type="PANTHER" id="PTHR43797:SF2">
    <property type="entry name" value="HOMOCYSTEINE_CYSTEINE SYNTHASE"/>
    <property type="match status" value="1"/>
</dbReference>
<dbReference type="Gene3D" id="3.90.1150.10">
    <property type="entry name" value="Aspartate Aminotransferase, domain 1"/>
    <property type="match status" value="1"/>
</dbReference>
<dbReference type="NCBIfam" id="NF005872">
    <property type="entry name" value="PRK07812.1"/>
    <property type="match status" value="1"/>
</dbReference>
<dbReference type="GO" id="GO:0003961">
    <property type="term" value="F:O-acetylhomoserine aminocarboxypropyltransferase activity"/>
    <property type="evidence" value="ECO:0007669"/>
    <property type="project" value="TreeGrafter"/>
</dbReference>
<dbReference type="PANTHER" id="PTHR43797">
    <property type="entry name" value="HOMOCYSTEINE/CYSTEINE SYNTHASE"/>
    <property type="match status" value="1"/>
</dbReference>
<evidence type="ECO:0000256" key="7">
    <source>
        <dbReference type="RuleBase" id="RU362118"/>
    </source>
</evidence>
<dbReference type="Pfam" id="PF01053">
    <property type="entry name" value="Cys_Met_Meta_PP"/>
    <property type="match status" value="1"/>
</dbReference>
<evidence type="ECO:0000256" key="5">
    <source>
        <dbReference type="ARBA" id="ARBA00023167"/>
    </source>
</evidence>
<keyword evidence="8" id="KW-0456">Lyase</keyword>
<dbReference type="RefSeq" id="WP_153409642.1">
    <property type="nucleotide sequence ID" value="NZ_WEGK01000003.1"/>
</dbReference>
<dbReference type="GO" id="GO:0018826">
    <property type="term" value="F:methionine gamma-lyase activity"/>
    <property type="evidence" value="ECO:0007669"/>
    <property type="project" value="UniProtKB-EC"/>
</dbReference>
<dbReference type="GO" id="GO:0006535">
    <property type="term" value="P:cysteine biosynthetic process from serine"/>
    <property type="evidence" value="ECO:0007669"/>
    <property type="project" value="TreeGrafter"/>
</dbReference>
<sequence>MTANESPQPDSTTPEDPTAAWSFETKQIHVGQAPDGTTNARALPIYQTTSYTFRDTAHAAALFGLAEPGNIYTRIANPTQDAVEQRIAALEGGVAALLLSSGQAAETFALLNIAGAGDHIVSSPRLYGGTYNLFHYTLPKLGITVDFVEDPDDLEQWRAAIRPNTKALYGETVSNPQNHILDIPGIAEVAHTAGVPLIVDNTVPTPYLIQPLRHGADIVVHSATKYLGGHGTAIAGVIVDGGTFDWTVTDADGKPRFPGFVEADASYHGVVYADLGAPAYALKARVQLLRDLGSAVAPFNAFLISQGLETLSLRVERHVQNAQAVAEFLSERSEVTSVAYAGLPSSPWYERGKQLAPKGTSAIIGFELAGGVDAGKRFVEALTLHSHVANIGDVRSLVIHPASTTHSQLTPEEQLAAGVTPGLVRLAVGVEGIEDILADLRAGFAAV</sequence>
<keyword evidence="9" id="KW-1185">Reference proteome</keyword>
<gene>
    <name evidence="8" type="primary">mgl</name>
    <name evidence="8" type="ORF">NRB20_20090</name>
</gene>
<evidence type="ECO:0000256" key="3">
    <source>
        <dbReference type="ARBA" id="ARBA00022679"/>
    </source>
</evidence>